<accession>B7G347</accession>
<evidence type="ECO:0000256" key="4">
    <source>
        <dbReference type="SAM" id="MobiDB-lite"/>
    </source>
</evidence>
<comment type="subcellular location">
    <subcellularLocation>
        <location evidence="1">Nucleus</location>
    </subcellularLocation>
</comment>
<sequence length="2341" mass="260341">MVWEGANVRQSVESVEDTNAVTAAGAGNKRYTKETVEAALSRLHTSYATAMECLGAWHRADQALRRGDSIAQTEQRPGSQAGTLRDVGQTTRQLFESALLRNPLVAQHAPAFHDYYSKDYVWEAPPTLTSAGHRETVRRVAYLSLVNYADLLLSGCACPIPRLPPRTGQKEHLLDKGITQPLATFREEKHCCWNRPRNDTETSPVGDSDTEDPVETTRRALTVLLDATALDPTDPLVWLKLSCLARRLGRLKTAVAMKDDTLLLPYRRLERHGLEMARIALPPNVPPNRLVLRALVELEEEETIFFTNGYDSGPLLQDVMEIRLSIPRYSWSILGRMLMRVCREGNLYTVTATAPHTNSHRHRGLSGPLRSAPLVRLELSPLLAVPSMVLAGICQFLTPAELARLEMTCRGLSYAVIAARAVHDHEQDLRASRQGNLNPAKLAPLGSGQPKPVVAETASDNRSTEVILEVDPNGDAATTDVNRKSRKKDHQTEEKRENQRVSKRVRSQMITSGKRAERSSRRSSLEYCVVAATMDCAPGDSKYDQLRREKIDWDHLLDLPPTPSALSAYWARSLADPTPLRTISLDVFPRDRQARERISSSSLTSFVNEWGGLDKPERRAVTPLGLLFGFVAHASLHRNGWTCGAFDVLDRILTPCWSTCNRNAPGRLNSMNVFAVDLLHVELRLKRCERDDSGDTELDGDASFLSRSVPVLVSLVDDLDEIYSGPSFAKLWVVLKVRCLWLAAAFYMWRGRIALCVFESREAEKEGLTFVAKLLDLMVKAQVGAVLTPHLESPTRSGLHWRELSVSSLRTYQNEIQASSVVLLAQEKFSQALCNIADEGDAVIDPISIDSLVAIGNLILDRYRVPVGSSEDKYSELITDFISSTGAMLVSSQFSVHPGTVQQDSIGSECDDLLPARNPAARQLKNMTNPSILAILNTSSIRNSKKALVLELAQSRYDASKDGESLSEDSSLFSDISTDKNEEGEFGKQLLLRQYATTATLLLHRIRELFVLRLTEQQKVQFSNSEEFRDTLASSFDICRSYASTAIWFNELSEETPADLNVLLSTIALLTAVQNAGLVLVPEELERNYFIGLASILEQQRSTIASLMDCELSRQERVAHQKVASHRARVAGSVSFHIGQIFAAHLCTPSSRQLVASSFFDELSIPSLVIASTIDSLLWFRDLSVKDDHQSRAAASLRNFCFSLDRASRETLLVPTALAIVGTIGALASTKDGKLLPAKKECLRNTDLAEFFDSDDSAVDWLSDDSVVADKVGHEELLRSISQSVHAISLVFQSLSAETMLTYKDTKEYATEHGPLLPLLAARVLNMYADRLLTEFLEDPEKGTSTLSSDFPFGTRSVGVLLDSVLYKVYKCLHGFSFINMRDGKECSGPTIIDSKQRTFLPEDAKATAALYSCMMRSYGQGRKSPPKSALELLTRALPSAMESDLSRTVRRFVFSTANGRIGANDIVSIINQDGERRADFKCFENWHWEKLHEMEDIKEEKDELLAVRRGVSHFLAQGPLPTYQDGAPNVRAASAKAEEALSRKFNAILDDLCHGSIADCKGWYKAAQCLLVRSDLIADRLGLSKGFVRSDHFNVPEWKGFVYDTLAIEELLKRQSEEASIHTKHWVEFLGPDLSIFLHYNWSSFESLRALATEMEASLSHFVETDDVDTLKAREAWDEIEHLFRTKDFVAWQEAWGGLFVSSLRQLAARCMALGLYILNQSLGHGDLENKVVLSELTESLGMSLYAELMGSQLYGYPMQEMPQGQKRCIATAALACFSHSVHLSRSVNLDKPADVPRATWDILFMIGKCNEKIASTYRAERFSFSAIDLLNKQGTRLYEQHMNNAFESYSISLSEAREIEREGGLIFEQNGGSAHGSTEVLYRLHASRLKCLIAAVDRREDERASAEEEALRLTEKYWFSAPQLDSRRSDARERIWAVLADTVSALAQCRSEHSFFHRSVYRHAQALMWAPVLNDPINERPNGSFGAVPGTKAVKVRGLNSATNAADSGAVVMSTLFDKKRSQLCAVWVANGSASSFQSINNSVRKYDCLRGKYISAYLECLKLSKRRSDLETFLRWTASCHRDLPSYFAASAFAQGSSPVKSHTQDSLIVRTRSLSSYHFLTSTKRLANTALANVILQEISGPSDRKDPETQLKAAYGCFLRLNSDPDAFIKCKWWKYHRSPSGMRPIADALMHAYKKIAKSQSPSTNQSDWGEGQTSETLRLSLRKCKELFPSATGSFLSSKASMNKSKRKVDREANGSGTKRKEPDGTFTALRSFVVPVPKGLSSADTFLTSIIIGSTTKKLRLTVPEGEPATLRFSLRVPVSDEPDCGADASSHL</sequence>
<organism evidence="5 6">
    <name type="scientific">Phaeodactylum tricornutum (strain CCAP 1055/1)</name>
    <dbReference type="NCBI Taxonomy" id="556484"/>
    <lineage>
        <taxon>Eukaryota</taxon>
        <taxon>Sar</taxon>
        <taxon>Stramenopiles</taxon>
        <taxon>Ochrophyta</taxon>
        <taxon>Bacillariophyta</taxon>
        <taxon>Bacillariophyceae</taxon>
        <taxon>Bacillariophycidae</taxon>
        <taxon>Naviculales</taxon>
        <taxon>Phaeodactylaceae</taxon>
        <taxon>Phaeodactylum</taxon>
    </lineage>
</organism>
<name>B7G347_PHATC</name>
<evidence type="ECO:0000256" key="1">
    <source>
        <dbReference type="ARBA" id="ARBA00004123"/>
    </source>
</evidence>
<dbReference type="GO" id="GO:0006325">
    <property type="term" value="P:chromatin organization"/>
    <property type="evidence" value="ECO:0007669"/>
    <property type="project" value="InterPro"/>
</dbReference>
<dbReference type="GO" id="GO:0005634">
    <property type="term" value="C:nucleus"/>
    <property type="evidence" value="ECO:0007669"/>
    <property type="project" value="UniProtKB-SubCell"/>
</dbReference>
<dbReference type="PaxDb" id="2850-Phatr47370"/>
<dbReference type="InterPro" id="IPR033053">
    <property type="entry name" value="Hir3/CABIN1"/>
</dbReference>
<feature type="coiled-coil region" evidence="3">
    <location>
        <begin position="1891"/>
        <end position="1918"/>
    </location>
</feature>
<reference evidence="6" key="2">
    <citation type="submission" date="2008-08" db="EMBL/GenBank/DDBJ databases">
        <authorList>
            <consortium name="Diatom Consortium"/>
            <person name="Grigoriev I."/>
            <person name="Grimwood J."/>
            <person name="Kuo A."/>
            <person name="Otillar R.P."/>
            <person name="Salamov A."/>
            <person name="Detter J.C."/>
            <person name="Lindquist E."/>
            <person name="Shapiro H."/>
            <person name="Lucas S."/>
            <person name="Glavina del Rio T."/>
            <person name="Pitluck S."/>
            <person name="Rokhsar D."/>
            <person name="Bowler C."/>
        </authorList>
    </citation>
    <scope>GENOME REANNOTATION</scope>
    <source>
        <strain evidence="6">CCAP 1055/1</strain>
    </source>
</reference>
<feature type="compositionally biased region" description="Basic and acidic residues" evidence="4">
    <location>
        <begin position="490"/>
        <end position="500"/>
    </location>
</feature>
<protein>
    <submittedName>
        <fullName evidence="5">Uncharacterized protein</fullName>
    </submittedName>
</protein>
<evidence type="ECO:0000256" key="2">
    <source>
        <dbReference type="ARBA" id="ARBA00023242"/>
    </source>
</evidence>
<dbReference type="PANTHER" id="PTHR15502:SF7">
    <property type="entry name" value="CALCINEURIN-BINDING PROTEIN CABIN-1"/>
    <property type="match status" value="1"/>
</dbReference>
<dbReference type="PANTHER" id="PTHR15502">
    <property type="entry name" value="CALCINEURIN-BINDING PROTEIN CABIN 1-RELATED"/>
    <property type="match status" value="1"/>
</dbReference>
<dbReference type="OrthoDB" id="44198at2759"/>
<dbReference type="GO" id="GO:0031491">
    <property type="term" value="F:nucleosome binding"/>
    <property type="evidence" value="ECO:0007669"/>
    <property type="project" value="TreeGrafter"/>
</dbReference>
<evidence type="ECO:0000313" key="5">
    <source>
        <dbReference type="EMBL" id="EEC46939.1"/>
    </source>
</evidence>
<dbReference type="InParanoid" id="B7G347"/>
<dbReference type="eggNOG" id="ENOG502RRC9">
    <property type="taxonomic scope" value="Eukaryota"/>
</dbReference>
<gene>
    <name evidence="5" type="ORF">PHATRDRAFT_47370</name>
</gene>
<dbReference type="GeneID" id="7202419"/>
<reference evidence="5 6" key="1">
    <citation type="journal article" date="2008" name="Nature">
        <title>The Phaeodactylum genome reveals the evolutionary history of diatom genomes.</title>
        <authorList>
            <person name="Bowler C."/>
            <person name="Allen A.E."/>
            <person name="Badger J.H."/>
            <person name="Grimwood J."/>
            <person name="Jabbari K."/>
            <person name="Kuo A."/>
            <person name="Maheswari U."/>
            <person name="Martens C."/>
            <person name="Maumus F."/>
            <person name="Otillar R.P."/>
            <person name="Rayko E."/>
            <person name="Salamov A."/>
            <person name="Vandepoele K."/>
            <person name="Beszteri B."/>
            <person name="Gruber A."/>
            <person name="Heijde M."/>
            <person name="Katinka M."/>
            <person name="Mock T."/>
            <person name="Valentin K."/>
            <person name="Verret F."/>
            <person name="Berges J.A."/>
            <person name="Brownlee C."/>
            <person name="Cadoret J.P."/>
            <person name="Chiovitti A."/>
            <person name="Choi C.J."/>
            <person name="Coesel S."/>
            <person name="De Martino A."/>
            <person name="Detter J.C."/>
            <person name="Durkin C."/>
            <person name="Falciatore A."/>
            <person name="Fournet J."/>
            <person name="Haruta M."/>
            <person name="Huysman M.J."/>
            <person name="Jenkins B.D."/>
            <person name="Jiroutova K."/>
            <person name="Jorgensen R.E."/>
            <person name="Joubert Y."/>
            <person name="Kaplan A."/>
            <person name="Kroger N."/>
            <person name="Kroth P.G."/>
            <person name="La Roche J."/>
            <person name="Lindquist E."/>
            <person name="Lommer M."/>
            <person name="Martin-Jezequel V."/>
            <person name="Lopez P.J."/>
            <person name="Lucas S."/>
            <person name="Mangogna M."/>
            <person name="McGinnis K."/>
            <person name="Medlin L.K."/>
            <person name="Montsant A."/>
            <person name="Oudot-Le Secq M.P."/>
            <person name="Napoli C."/>
            <person name="Obornik M."/>
            <person name="Parker M.S."/>
            <person name="Petit J.L."/>
            <person name="Porcel B.M."/>
            <person name="Poulsen N."/>
            <person name="Robison M."/>
            <person name="Rychlewski L."/>
            <person name="Rynearson T.A."/>
            <person name="Schmutz J."/>
            <person name="Shapiro H."/>
            <person name="Siaut M."/>
            <person name="Stanley M."/>
            <person name="Sussman M.R."/>
            <person name="Taylor A.R."/>
            <person name="Vardi A."/>
            <person name="von Dassow P."/>
            <person name="Vyverman W."/>
            <person name="Willis A."/>
            <person name="Wyrwicz L.S."/>
            <person name="Rokhsar D.S."/>
            <person name="Weissenbach J."/>
            <person name="Armbrust E.V."/>
            <person name="Green B.R."/>
            <person name="Van de Peer Y."/>
            <person name="Grigoriev I.V."/>
        </authorList>
    </citation>
    <scope>NUCLEOTIDE SEQUENCE [LARGE SCALE GENOMIC DNA]</scope>
    <source>
        <strain evidence="5 6">CCAP 1055/1</strain>
    </source>
</reference>
<dbReference type="EMBL" id="CM000615">
    <property type="protein sequence ID" value="EEC46939.1"/>
    <property type="molecule type" value="Genomic_DNA"/>
</dbReference>
<dbReference type="KEGG" id="pti:PHATRDRAFT_47370"/>
<feature type="compositionally biased region" description="Basic and acidic residues" evidence="4">
    <location>
        <begin position="2256"/>
        <end position="2271"/>
    </location>
</feature>
<evidence type="ECO:0000256" key="3">
    <source>
        <dbReference type="SAM" id="Coils"/>
    </source>
</evidence>
<feature type="region of interest" description="Disordered" evidence="4">
    <location>
        <begin position="437"/>
        <end position="518"/>
    </location>
</feature>
<evidence type="ECO:0000313" key="6">
    <source>
        <dbReference type="Proteomes" id="UP000000759"/>
    </source>
</evidence>
<keyword evidence="2" id="KW-0539">Nucleus</keyword>
<keyword evidence="6" id="KW-1185">Reference proteome</keyword>
<dbReference type="HOGENOM" id="CLU_253942_0_0_1"/>
<keyword evidence="3" id="KW-0175">Coiled coil</keyword>
<dbReference type="RefSeq" id="XP_002181725.1">
    <property type="nucleotide sequence ID" value="XM_002181689.1"/>
</dbReference>
<proteinExistence type="predicted"/>
<dbReference type="Proteomes" id="UP000000759">
    <property type="component" value="Chromosome 13"/>
</dbReference>
<feature type="region of interest" description="Disordered" evidence="4">
    <location>
        <begin position="2245"/>
        <end position="2271"/>
    </location>
</feature>